<comment type="caution">
    <text evidence="2">The sequence shown here is derived from an EMBL/GenBank/DDBJ whole genome shotgun (WGS) entry which is preliminary data.</text>
</comment>
<protein>
    <recommendedName>
        <fullName evidence="1">DUF4440 domain-containing protein</fullName>
    </recommendedName>
</protein>
<reference evidence="2" key="1">
    <citation type="submission" date="2023-06" db="EMBL/GenBank/DDBJ databases">
        <authorList>
            <person name="Delattre M."/>
        </authorList>
    </citation>
    <scope>NUCLEOTIDE SEQUENCE</scope>
    <source>
        <strain evidence="2">AF72</strain>
    </source>
</reference>
<gene>
    <name evidence="2" type="ORF">MSPICULIGERA_LOCUS25393</name>
</gene>
<feature type="non-terminal residue" evidence="2">
    <location>
        <position position="122"/>
    </location>
</feature>
<dbReference type="AlphaFoldDB" id="A0AA36DJ98"/>
<organism evidence="2 3">
    <name type="scientific">Mesorhabditis spiculigera</name>
    <dbReference type="NCBI Taxonomy" id="96644"/>
    <lineage>
        <taxon>Eukaryota</taxon>
        <taxon>Metazoa</taxon>
        <taxon>Ecdysozoa</taxon>
        <taxon>Nematoda</taxon>
        <taxon>Chromadorea</taxon>
        <taxon>Rhabditida</taxon>
        <taxon>Rhabditina</taxon>
        <taxon>Rhabditomorpha</taxon>
        <taxon>Rhabditoidea</taxon>
        <taxon>Rhabditidae</taxon>
        <taxon>Mesorhabditinae</taxon>
        <taxon>Mesorhabditis</taxon>
    </lineage>
</organism>
<dbReference type="Proteomes" id="UP001177023">
    <property type="component" value="Unassembled WGS sequence"/>
</dbReference>
<evidence type="ECO:0000313" key="3">
    <source>
        <dbReference type="Proteomes" id="UP001177023"/>
    </source>
</evidence>
<dbReference type="Gene3D" id="3.10.450.50">
    <property type="match status" value="1"/>
</dbReference>
<dbReference type="EMBL" id="CATQJA010002710">
    <property type="protein sequence ID" value="CAJ0587425.1"/>
    <property type="molecule type" value="Genomic_DNA"/>
</dbReference>
<dbReference type="InterPro" id="IPR027843">
    <property type="entry name" value="DUF4440"/>
</dbReference>
<sequence>MSLETLLGPAVAKMEEAFAEQDEEGYIQFYSPTACWVEVEEKKVHNGPEEIRALFRSWCTVGKWTTEVTNRQFSGGDDLICHTCTYRMFFANGGAFKGHSLQYWRRNADAEYQIEVEHSVTV</sequence>
<evidence type="ECO:0000313" key="2">
    <source>
        <dbReference type="EMBL" id="CAJ0587425.1"/>
    </source>
</evidence>
<dbReference type="Pfam" id="PF14534">
    <property type="entry name" value="DUF4440"/>
    <property type="match status" value="1"/>
</dbReference>
<accession>A0AA36DJ98</accession>
<proteinExistence type="predicted"/>
<dbReference type="SUPFAM" id="SSF54427">
    <property type="entry name" value="NTF2-like"/>
    <property type="match status" value="1"/>
</dbReference>
<evidence type="ECO:0000259" key="1">
    <source>
        <dbReference type="Pfam" id="PF14534"/>
    </source>
</evidence>
<keyword evidence="3" id="KW-1185">Reference proteome</keyword>
<feature type="domain" description="DUF4440" evidence="1">
    <location>
        <begin position="11"/>
        <end position="113"/>
    </location>
</feature>
<name>A0AA36DJ98_9BILA</name>
<dbReference type="InterPro" id="IPR032710">
    <property type="entry name" value="NTF2-like_dom_sf"/>
</dbReference>